<evidence type="ECO:0000256" key="6">
    <source>
        <dbReference type="ARBA" id="ARBA00022723"/>
    </source>
</evidence>
<gene>
    <name evidence="17" type="ORF">JM64_05115</name>
</gene>
<keyword evidence="4" id="KW-0004">4Fe-4S</keyword>
<feature type="domain" description="2Fe-2S ferredoxin-type" evidence="14">
    <location>
        <begin position="1"/>
        <end position="78"/>
    </location>
</feature>
<dbReference type="CDD" id="cd00207">
    <property type="entry name" value="fer2"/>
    <property type="match status" value="1"/>
</dbReference>
<dbReference type="Gene3D" id="3.40.50.1780">
    <property type="match status" value="1"/>
</dbReference>
<dbReference type="PROSITE" id="PS51085">
    <property type="entry name" value="2FE2S_FER_2"/>
    <property type="match status" value="1"/>
</dbReference>
<keyword evidence="8" id="KW-1278">Translocase</keyword>
<dbReference type="InterPro" id="IPR050340">
    <property type="entry name" value="Cytosolic_Fe-S_CAF"/>
</dbReference>
<evidence type="ECO:0000256" key="5">
    <source>
        <dbReference type="ARBA" id="ARBA00022714"/>
    </source>
</evidence>
<dbReference type="GO" id="GO:0051537">
    <property type="term" value="F:2 iron, 2 sulfur cluster binding"/>
    <property type="evidence" value="ECO:0007669"/>
    <property type="project" value="UniProtKB-KW"/>
</dbReference>
<evidence type="ECO:0000256" key="8">
    <source>
        <dbReference type="ARBA" id="ARBA00022967"/>
    </source>
</evidence>
<dbReference type="Pfam" id="PF13510">
    <property type="entry name" value="Fer2_4"/>
    <property type="match status" value="1"/>
</dbReference>
<dbReference type="Pfam" id="PF02906">
    <property type="entry name" value="Fe_hyd_lg_C"/>
    <property type="match status" value="1"/>
</dbReference>
<dbReference type="KEGG" id="fng:JM64_05115"/>
<evidence type="ECO:0000259" key="16">
    <source>
        <dbReference type="PROSITE" id="PS51839"/>
    </source>
</evidence>
<keyword evidence="6" id="KW-0479">Metal-binding</keyword>
<name>A0A172T333_FERPE</name>
<evidence type="ECO:0000256" key="1">
    <source>
        <dbReference type="ARBA" id="ARBA00001966"/>
    </source>
</evidence>
<dbReference type="SUPFAM" id="SSF54862">
    <property type="entry name" value="4Fe-4S ferredoxins"/>
    <property type="match status" value="1"/>
</dbReference>
<evidence type="ECO:0000256" key="3">
    <source>
        <dbReference type="ARBA" id="ARBA00005404"/>
    </source>
</evidence>
<feature type="domain" description="4Fe-4S His(Cys)3-ligated-type" evidence="16">
    <location>
        <begin position="78"/>
        <end position="117"/>
    </location>
</feature>
<dbReference type="PROSITE" id="PS51379">
    <property type="entry name" value="4FE4S_FER_2"/>
    <property type="match status" value="2"/>
</dbReference>
<dbReference type="SUPFAM" id="SSF54292">
    <property type="entry name" value="2Fe-2S ferredoxin-like"/>
    <property type="match status" value="1"/>
</dbReference>
<evidence type="ECO:0000256" key="9">
    <source>
        <dbReference type="ARBA" id="ARBA00023004"/>
    </source>
</evidence>
<dbReference type="InterPro" id="IPR036991">
    <property type="entry name" value="Fe_hydrogenase_ssu_sf"/>
</dbReference>
<dbReference type="GO" id="GO:0008901">
    <property type="term" value="F:ferredoxin hydrogenase activity"/>
    <property type="evidence" value="ECO:0007669"/>
    <property type="project" value="InterPro"/>
</dbReference>
<accession>A0A172T333</accession>
<dbReference type="EMBL" id="CP011393">
    <property type="protein sequence ID" value="ANE41419.1"/>
    <property type="molecule type" value="Genomic_DNA"/>
</dbReference>
<dbReference type="Gene3D" id="3.40.950.10">
    <property type="entry name" value="Fe-only Hydrogenase (Larger Subunit), Chain L, domain 3"/>
    <property type="match status" value="1"/>
</dbReference>
<proteinExistence type="inferred from homology"/>
<dbReference type="GO" id="GO:0005506">
    <property type="term" value="F:iron ion binding"/>
    <property type="evidence" value="ECO:0007669"/>
    <property type="project" value="InterPro"/>
</dbReference>
<dbReference type="InterPro" id="IPR019574">
    <property type="entry name" value="NADH_UbQ_OxRdtase_Gsu_4Fe4S-bd"/>
</dbReference>
<sequence>MVTIYINDKPYQVPENKTVLEAAADLGFKIPTLCHHPELEPIGACRICVVEIEGARTLQPACTTKVADGMKIKTNTERVESAVKFNLSLIMSNHPHECMYCEADGRCELQKLVHMYDVQPIFGVNVNIEKEIDMSSPSVHRDLSKCIKCQRCVRVCSEIQGMNIYSMIERGYESLPETEFGVPLYETDCISCGQCANLCPVGAIYEAPDWKKVWKMLNSKEPGKVYVAQTAPSVRVAIGEEFGMEPGSISTGKMVAALRRLGFDYVFDTNFAADLTIMEEGYELIGRLQNGGKFPMFTSCCPGWVNEMEKEWPELREHLSTAKSPQQMMSSVVKTYFAQKIGVKPEDIVMVSIMPCTAKKDEITRPQQLVDGIKVTDYVITTRELGKLIKLKGIPFVNLPEEQYDSPLGTSTGAAALFGVTGGVMEAALRTAYEVLTGEKLPKLVFESVRGLDGVREAEIDINGRKLKVAIAHGMASVKKLLREMKEGKRYYDFVEIMACLGGCIGGGGQPKSLDPDILKKRAQAIYTIDELSVLRRSHENPDIIKLYEEFLEKPNSHIAHHLLHTHYTDRSRAVRKAQQQKEVEKVN</sequence>
<keyword evidence="11" id="KW-0520">NAD</keyword>
<evidence type="ECO:0000313" key="18">
    <source>
        <dbReference type="Proteomes" id="UP000077096"/>
    </source>
</evidence>
<reference evidence="17 18" key="1">
    <citation type="submission" date="2014-08" db="EMBL/GenBank/DDBJ databases">
        <title>Fervidobacterium pennivorans DYC genome.</title>
        <authorList>
            <person name="Wushke S."/>
        </authorList>
    </citation>
    <scope>NUCLEOTIDE SEQUENCE [LARGE SCALE GENOMIC DNA]</scope>
    <source>
        <strain evidence="17 18">DYC</strain>
    </source>
</reference>
<evidence type="ECO:0000259" key="15">
    <source>
        <dbReference type="PROSITE" id="PS51379"/>
    </source>
</evidence>
<dbReference type="AlphaFoldDB" id="A0A172T333"/>
<evidence type="ECO:0000256" key="12">
    <source>
        <dbReference type="ARBA" id="ARBA00023136"/>
    </source>
</evidence>
<comment type="similarity">
    <text evidence="3">Belongs to the complex I 75 kDa subunit family.</text>
</comment>
<keyword evidence="7" id="KW-0677">Repeat</keyword>
<dbReference type="InterPro" id="IPR049830">
    <property type="entry name" value="HndD"/>
</dbReference>
<evidence type="ECO:0000256" key="7">
    <source>
        <dbReference type="ARBA" id="ARBA00022737"/>
    </source>
</evidence>
<feature type="domain" description="4Fe-4S ferredoxin-type" evidence="15">
    <location>
        <begin position="137"/>
        <end position="167"/>
    </location>
</feature>
<keyword evidence="12" id="KW-0472">Membrane</keyword>
<evidence type="ECO:0000259" key="14">
    <source>
        <dbReference type="PROSITE" id="PS51085"/>
    </source>
</evidence>
<evidence type="ECO:0000256" key="4">
    <source>
        <dbReference type="ARBA" id="ARBA00022485"/>
    </source>
</evidence>
<dbReference type="PROSITE" id="PS00198">
    <property type="entry name" value="4FE4S_FER_1"/>
    <property type="match status" value="1"/>
</dbReference>
<dbReference type="SMART" id="SM00929">
    <property type="entry name" value="NADH-G_4Fe-4S_3"/>
    <property type="match status" value="1"/>
</dbReference>
<dbReference type="Proteomes" id="UP000077096">
    <property type="component" value="Chromosome"/>
</dbReference>
<keyword evidence="5" id="KW-0001">2Fe-2S</keyword>
<evidence type="ECO:0000256" key="2">
    <source>
        <dbReference type="ARBA" id="ARBA00004370"/>
    </source>
</evidence>
<dbReference type="Gene3D" id="4.10.260.20">
    <property type="entry name" value="Iron hydrogenase, small subunit"/>
    <property type="match status" value="1"/>
</dbReference>
<dbReference type="InterPro" id="IPR001041">
    <property type="entry name" value="2Fe-2S_ferredoxin-type"/>
</dbReference>
<dbReference type="Pfam" id="PF12838">
    <property type="entry name" value="Fer4_7"/>
    <property type="match status" value="1"/>
</dbReference>
<feature type="domain" description="4Fe-4S ferredoxin-type" evidence="15">
    <location>
        <begin position="181"/>
        <end position="209"/>
    </location>
</feature>
<dbReference type="GO" id="GO:0051539">
    <property type="term" value="F:4 iron, 4 sulfur cluster binding"/>
    <property type="evidence" value="ECO:0007669"/>
    <property type="project" value="UniProtKB-KW"/>
</dbReference>
<dbReference type="PANTHER" id="PTHR11615">
    <property type="entry name" value="NITRATE, FORMATE, IRON DEHYDROGENASE"/>
    <property type="match status" value="1"/>
</dbReference>
<dbReference type="Gene3D" id="3.10.20.740">
    <property type="match status" value="1"/>
</dbReference>
<dbReference type="InterPro" id="IPR036010">
    <property type="entry name" value="2Fe-2S_ferredoxin-like_sf"/>
</dbReference>
<protein>
    <submittedName>
        <fullName evidence="17">Ferredoxin</fullName>
    </submittedName>
</protein>
<dbReference type="InterPro" id="IPR017900">
    <property type="entry name" value="4Fe4S_Fe_S_CS"/>
</dbReference>
<evidence type="ECO:0000313" key="17">
    <source>
        <dbReference type="EMBL" id="ANE41419.1"/>
    </source>
</evidence>
<dbReference type="InterPro" id="IPR004108">
    <property type="entry name" value="Fe_hydrogenase_lsu_C"/>
</dbReference>
<keyword evidence="10" id="KW-0411">Iron-sulfur</keyword>
<evidence type="ECO:0000256" key="11">
    <source>
        <dbReference type="ARBA" id="ARBA00023027"/>
    </source>
</evidence>
<dbReference type="InterPro" id="IPR009016">
    <property type="entry name" value="Fe_hydrogenase"/>
</dbReference>
<dbReference type="Pfam" id="PF02256">
    <property type="entry name" value="Fe_hyd_SSU"/>
    <property type="match status" value="1"/>
</dbReference>
<dbReference type="FunFam" id="3.30.70.20:FF:000035">
    <property type="entry name" value="Iron hydrogenase 1"/>
    <property type="match status" value="1"/>
</dbReference>
<evidence type="ECO:0000256" key="13">
    <source>
        <dbReference type="ARBA" id="ARBA00034078"/>
    </source>
</evidence>
<dbReference type="OrthoDB" id="9803192at2"/>
<dbReference type="NCBIfam" id="TIGR02512">
    <property type="entry name" value="FeFe_hydrog_A"/>
    <property type="match status" value="1"/>
</dbReference>
<dbReference type="FunFam" id="3.10.20.740:FF:000004">
    <property type="entry name" value="NADH-quinone oxidoreductase"/>
    <property type="match status" value="1"/>
</dbReference>
<dbReference type="PATRIC" id="fig|93466.3.peg.1088"/>
<comment type="cofactor">
    <cofactor evidence="1">
        <name>[4Fe-4S] cluster</name>
        <dbReference type="ChEBI" id="CHEBI:49883"/>
    </cofactor>
</comment>
<dbReference type="PROSITE" id="PS51839">
    <property type="entry name" value="4FE4S_HC3"/>
    <property type="match status" value="1"/>
</dbReference>
<dbReference type="SMART" id="SM00902">
    <property type="entry name" value="Fe_hyd_SSU"/>
    <property type="match status" value="1"/>
</dbReference>
<dbReference type="Pfam" id="PF10588">
    <property type="entry name" value="NADH-G_4Fe-4S_3"/>
    <property type="match status" value="1"/>
</dbReference>
<dbReference type="Gene3D" id="3.30.70.20">
    <property type="match status" value="1"/>
</dbReference>
<dbReference type="InterPro" id="IPR003149">
    <property type="entry name" value="Fe_hydrogenase_ssu"/>
</dbReference>
<comment type="cofactor">
    <cofactor evidence="13">
        <name>[2Fe-2S] cluster</name>
        <dbReference type="ChEBI" id="CHEBI:190135"/>
    </cofactor>
</comment>
<organism evidence="17 18">
    <name type="scientific">Fervidobacterium pennivorans</name>
    <dbReference type="NCBI Taxonomy" id="93466"/>
    <lineage>
        <taxon>Bacteria</taxon>
        <taxon>Thermotogati</taxon>
        <taxon>Thermotogota</taxon>
        <taxon>Thermotogae</taxon>
        <taxon>Thermotogales</taxon>
        <taxon>Fervidobacteriaceae</taxon>
        <taxon>Fervidobacterium</taxon>
    </lineage>
</organism>
<dbReference type="NCBIfam" id="NF040763">
    <property type="entry name" value="FeFe_hydrog_A6"/>
    <property type="match status" value="1"/>
</dbReference>
<comment type="subcellular location">
    <subcellularLocation>
        <location evidence="2">Membrane</location>
    </subcellularLocation>
</comment>
<dbReference type="GO" id="GO:0016020">
    <property type="term" value="C:membrane"/>
    <property type="evidence" value="ECO:0007669"/>
    <property type="project" value="UniProtKB-SubCell"/>
</dbReference>
<dbReference type="InterPro" id="IPR013352">
    <property type="entry name" value="Fe_hydrogenase_subset"/>
</dbReference>
<evidence type="ECO:0000256" key="10">
    <source>
        <dbReference type="ARBA" id="ARBA00023014"/>
    </source>
</evidence>
<keyword evidence="9" id="KW-0408">Iron</keyword>
<dbReference type="FunFam" id="4.10.260.20:FF:000001">
    <property type="entry name" value="NADP-reducing hydrogenase subunit HndD"/>
    <property type="match status" value="1"/>
</dbReference>
<dbReference type="InterPro" id="IPR017896">
    <property type="entry name" value="4Fe4S_Fe-S-bd"/>
</dbReference>
<dbReference type="SUPFAM" id="SSF53920">
    <property type="entry name" value="Fe-only hydrogenase"/>
    <property type="match status" value="1"/>
</dbReference>